<evidence type="ECO:0000256" key="8">
    <source>
        <dbReference type="ARBA" id="ARBA00023157"/>
    </source>
</evidence>
<evidence type="ECO:0000256" key="3">
    <source>
        <dbReference type="ARBA" id="ARBA00022729"/>
    </source>
</evidence>
<accession>A0ABD2D8B5</accession>
<feature type="transmembrane region" description="Helical" evidence="13">
    <location>
        <begin position="261"/>
        <end position="282"/>
    </location>
</feature>
<evidence type="ECO:0000256" key="7">
    <source>
        <dbReference type="ARBA" id="ARBA00023136"/>
    </source>
</evidence>
<dbReference type="FunFam" id="2.60.40.10:FF:000912">
    <property type="entry name" value="Myeloid cell surface antigen CD33"/>
    <property type="match status" value="1"/>
</dbReference>
<dbReference type="Gene3D" id="2.60.40.10">
    <property type="entry name" value="Immunoglobulins"/>
    <property type="match status" value="2"/>
</dbReference>
<dbReference type="Pfam" id="PF00047">
    <property type="entry name" value="ig"/>
    <property type="match status" value="1"/>
</dbReference>
<comment type="subcellular location">
    <subcellularLocation>
        <location evidence="1">Membrane</location>
        <topology evidence="1">Single-pass type I membrane protein</topology>
    </subcellularLocation>
</comment>
<keyword evidence="10" id="KW-0393">Immunoglobulin domain</keyword>
<dbReference type="Pfam" id="PF07686">
    <property type="entry name" value="V-set"/>
    <property type="match status" value="1"/>
</dbReference>
<dbReference type="InterPro" id="IPR007110">
    <property type="entry name" value="Ig-like_dom"/>
</dbReference>
<evidence type="ECO:0000256" key="11">
    <source>
        <dbReference type="ARBA" id="ARBA00038361"/>
    </source>
</evidence>
<evidence type="ECO:0000256" key="5">
    <source>
        <dbReference type="ARBA" id="ARBA00022889"/>
    </source>
</evidence>
<keyword evidence="6 13" id="KW-1133">Transmembrane helix</keyword>
<evidence type="ECO:0000256" key="4">
    <source>
        <dbReference type="ARBA" id="ARBA00022734"/>
    </source>
</evidence>
<organism evidence="16 17">
    <name type="scientific">Daubentonia madagascariensis</name>
    <name type="common">Aye-aye</name>
    <name type="synonym">Sciurus madagascariensis</name>
    <dbReference type="NCBI Taxonomy" id="31869"/>
    <lineage>
        <taxon>Eukaryota</taxon>
        <taxon>Metazoa</taxon>
        <taxon>Chordata</taxon>
        <taxon>Craniata</taxon>
        <taxon>Vertebrata</taxon>
        <taxon>Euteleostomi</taxon>
        <taxon>Mammalia</taxon>
        <taxon>Eutheria</taxon>
        <taxon>Euarchontoglires</taxon>
        <taxon>Primates</taxon>
        <taxon>Strepsirrhini</taxon>
        <taxon>Chiromyiformes</taxon>
        <taxon>Daubentoniidae</taxon>
        <taxon>Daubentonia</taxon>
    </lineage>
</organism>
<dbReference type="Proteomes" id="UP001610411">
    <property type="component" value="Unassembled WGS sequence"/>
</dbReference>
<dbReference type="InterPro" id="IPR036179">
    <property type="entry name" value="Ig-like_dom_sf"/>
</dbReference>
<dbReference type="SMART" id="SM00409">
    <property type="entry name" value="IG"/>
    <property type="match status" value="2"/>
</dbReference>
<reference evidence="16 17" key="1">
    <citation type="journal article" date="2024" name="G3 (Bethesda)">
        <title>A hybrid genome assembly of the endangered aye-aye (Daubentonia madagascariensis).</title>
        <authorList>
            <person name="Versoza C.J."/>
            <person name="Pfeifer S.P."/>
        </authorList>
    </citation>
    <scope>NUCLEOTIDE SEQUENCE [LARGE SCALE GENOMIC DNA]</scope>
    <source>
        <strain evidence="16">6821</strain>
    </source>
</reference>
<feature type="region of interest" description="Disordered" evidence="12">
    <location>
        <begin position="290"/>
        <end position="364"/>
    </location>
</feature>
<dbReference type="PANTHER" id="PTHR12035:SF132">
    <property type="entry name" value="MYELOID CELL SURFACE ANTIGEN CD33"/>
    <property type="match status" value="1"/>
</dbReference>
<dbReference type="PANTHER" id="PTHR12035">
    <property type="entry name" value="SIALIC ACID BINDING IMMUNOGLOBULIN-LIKE LECTIN"/>
    <property type="match status" value="1"/>
</dbReference>
<dbReference type="PROSITE" id="PS50835">
    <property type="entry name" value="IG_LIKE"/>
    <property type="match status" value="1"/>
</dbReference>
<keyword evidence="17" id="KW-1185">Reference proteome</keyword>
<dbReference type="EMBL" id="JBFSEQ010000013">
    <property type="protein sequence ID" value="KAL2762897.1"/>
    <property type="molecule type" value="Genomic_DNA"/>
</dbReference>
<dbReference type="InterPro" id="IPR013106">
    <property type="entry name" value="Ig_V-set"/>
</dbReference>
<evidence type="ECO:0000256" key="12">
    <source>
        <dbReference type="SAM" id="MobiDB-lite"/>
    </source>
</evidence>
<dbReference type="CDD" id="cd05712">
    <property type="entry name" value="IgV_CD33"/>
    <property type="match status" value="1"/>
</dbReference>
<evidence type="ECO:0000256" key="2">
    <source>
        <dbReference type="ARBA" id="ARBA00022692"/>
    </source>
</evidence>
<keyword evidence="7 13" id="KW-0472">Membrane</keyword>
<feature type="domain" description="Ig-like" evidence="15">
    <location>
        <begin position="145"/>
        <end position="228"/>
    </location>
</feature>
<evidence type="ECO:0000259" key="15">
    <source>
        <dbReference type="PROSITE" id="PS50835"/>
    </source>
</evidence>
<comment type="caution">
    <text evidence="16">The sequence shown here is derived from an EMBL/GenBank/DDBJ whole genome shotgun (WGS) entry which is preliminary data.</text>
</comment>
<evidence type="ECO:0000313" key="16">
    <source>
        <dbReference type="EMBL" id="KAL2762897.1"/>
    </source>
</evidence>
<dbReference type="InterPro" id="IPR013783">
    <property type="entry name" value="Ig-like_fold"/>
</dbReference>
<evidence type="ECO:0000256" key="1">
    <source>
        <dbReference type="ARBA" id="ARBA00004479"/>
    </source>
</evidence>
<feature type="compositionally biased region" description="Polar residues" evidence="12">
    <location>
        <begin position="345"/>
        <end position="364"/>
    </location>
</feature>
<feature type="signal peptide" evidence="14">
    <location>
        <begin position="1"/>
        <end position="16"/>
    </location>
</feature>
<dbReference type="GO" id="GO:0016020">
    <property type="term" value="C:membrane"/>
    <property type="evidence" value="ECO:0007669"/>
    <property type="project" value="UniProtKB-SubCell"/>
</dbReference>
<evidence type="ECO:0000256" key="13">
    <source>
        <dbReference type="SAM" id="Phobius"/>
    </source>
</evidence>
<keyword evidence="5" id="KW-0130">Cell adhesion</keyword>
<evidence type="ECO:0000256" key="14">
    <source>
        <dbReference type="SAM" id="SignalP"/>
    </source>
</evidence>
<keyword evidence="9" id="KW-0325">Glycoprotein</keyword>
<gene>
    <name evidence="16" type="ORF">WCI35_031311</name>
</gene>
<protein>
    <submittedName>
        <fullName evidence="16">Myeloid cell surface antigen CD33 isoform 1</fullName>
    </submittedName>
</protein>
<keyword evidence="8" id="KW-1015">Disulfide bond</keyword>
<evidence type="ECO:0000256" key="6">
    <source>
        <dbReference type="ARBA" id="ARBA00022989"/>
    </source>
</evidence>
<keyword evidence="4" id="KW-0430">Lectin</keyword>
<dbReference type="InterPro" id="IPR013151">
    <property type="entry name" value="Immunoglobulin_dom"/>
</dbReference>
<dbReference type="FunFam" id="2.60.40.10:FF:000829">
    <property type="entry name" value="Sialic acid-binding Ig-like lectin 8"/>
    <property type="match status" value="1"/>
</dbReference>
<evidence type="ECO:0000313" key="17">
    <source>
        <dbReference type="Proteomes" id="UP001610411"/>
    </source>
</evidence>
<dbReference type="GO" id="GO:0007155">
    <property type="term" value="P:cell adhesion"/>
    <property type="evidence" value="ECO:0007669"/>
    <property type="project" value="UniProtKB-KW"/>
</dbReference>
<evidence type="ECO:0000256" key="9">
    <source>
        <dbReference type="ARBA" id="ARBA00023180"/>
    </source>
</evidence>
<evidence type="ECO:0000256" key="10">
    <source>
        <dbReference type="ARBA" id="ARBA00023319"/>
    </source>
</evidence>
<dbReference type="SUPFAM" id="SSF48726">
    <property type="entry name" value="Immunoglobulin"/>
    <property type="match status" value="2"/>
</dbReference>
<dbReference type="GO" id="GO:0030246">
    <property type="term" value="F:carbohydrate binding"/>
    <property type="evidence" value="ECO:0007669"/>
    <property type="project" value="UniProtKB-KW"/>
</dbReference>
<feature type="chain" id="PRO_5044892654" evidence="14">
    <location>
        <begin position="17"/>
        <end position="364"/>
    </location>
</feature>
<sequence length="364" mass="40015">MLPPLLLPLLWTGALAQDLRYRLEVNESVMVQEGLCVLVPCTFFHPQNYHYRTDPVHGYWFREGAKELQDAPVATNNPTRKVQKETQGRFHLLGDLQRKNCSLSITDARRKDNGSYFFRLERGTTKWTYKYHQLSVRVTALNHTPNILLLGKLESGHPKNLTCSVPWACEQGTPPIFSWTSAAPTSLGPRTTRSSVLTLTPRPQDHGTSLTCQVKFPGAGVITERTIQLDVSYGPQNPPIGVSLGDGPGKLETRAGVMKGAIGGAGVTALLAVCLCLIFFTVKTHRRRAARPAAARNDTHPAPGPTSPERQKRSKFHGPTDPSSSLGAPSTVGMEEELHYASLSFPGTNPSEDTSSYYSEIRTQ</sequence>
<dbReference type="AlphaFoldDB" id="A0ABD2D8B5"/>
<comment type="similarity">
    <text evidence="11">Belongs to the immunoglobulin superfamily. SIGLEC (sialic acid binding Ig-like lectin) family.</text>
</comment>
<keyword evidence="2 13" id="KW-0812">Transmembrane</keyword>
<dbReference type="InterPro" id="IPR003599">
    <property type="entry name" value="Ig_sub"/>
</dbReference>
<dbReference type="InterPro" id="IPR051036">
    <property type="entry name" value="SIGLEC"/>
</dbReference>
<name>A0ABD2D8B5_DAUMA</name>
<keyword evidence="3 14" id="KW-0732">Signal</keyword>
<proteinExistence type="inferred from homology"/>